<dbReference type="AlphaFoldDB" id="A0A024TLJ2"/>
<organism evidence="1">
    <name type="scientific">Aphanomyces invadans</name>
    <dbReference type="NCBI Taxonomy" id="157072"/>
    <lineage>
        <taxon>Eukaryota</taxon>
        <taxon>Sar</taxon>
        <taxon>Stramenopiles</taxon>
        <taxon>Oomycota</taxon>
        <taxon>Saprolegniomycetes</taxon>
        <taxon>Saprolegniales</taxon>
        <taxon>Verrucalvaceae</taxon>
        <taxon>Aphanomyces</taxon>
    </lineage>
</organism>
<accession>A0A024TLJ2</accession>
<dbReference type="RefSeq" id="XP_008876990.1">
    <property type="nucleotide sequence ID" value="XM_008878768.1"/>
</dbReference>
<dbReference type="OrthoDB" id="122464at2759"/>
<protein>
    <recommendedName>
        <fullName evidence="2">E2F-associated phosphoprotein</fullName>
    </recommendedName>
</protein>
<name>A0A024TLJ2_9STRA</name>
<dbReference type="InterPro" id="IPR019370">
    <property type="entry name" value="E2F-assoc_phosphoprotein"/>
</dbReference>
<evidence type="ECO:0008006" key="2">
    <source>
        <dbReference type="Google" id="ProtNLM"/>
    </source>
</evidence>
<dbReference type="GeneID" id="20088957"/>
<dbReference type="EMBL" id="KI913986">
    <property type="protein sequence ID" value="ETV94227.1"/>
    <property type="molecule type" value="Genomic_DNA"/>
</dbReference>
<dbReference type="STRING" id="157072.A0A024TLJ2"/>
<proteinExistence type="predicted"/>
<dbReference type="PANTHER" id="PTHR15967">
    <property type="entry name" value="E2F-ASSOCIATED PHOSPHOPROTEIN"/>
    <property type="match status" value="1"/>
</dbReference>
<dbReference type="Pfam" id="PF10238">
    <property type="entry name" value="Eapp_C"/>
    <property type="match status" value="1"/>
</dbReference>
<dbReference type="VEuPathDB" id="FungiDB:H310_11907"/>
<sequence>MPTPFEERMAKMLLALDAVTLSKGDFDHDMESAALGGHRYFPETHAPPDDTNPVFEGDDDQFEEAEMLPPGRKTSDSTPVVEQEEVELYGDAVDDYDDAYVSKNLRTYPHSQRFTCFINVWVSPGGEIDPDTDAALACPCCFMIVSYASQRHEKYDTQYRASKAVNCRINTERTFVYDNQKLAPAAPSTESEVYVAVECSDCNTVVGVKLQAPATEPTIHFFHVLPSHI</sequence>
<dbReference type="GO" id="GO:0005634">
    <property type="term" value="C:nucleus"/>
    <property type="evidence" value="ECO:0007669"/>
    <property type="project" value="TreeGrafter"/>
</dbReference>
<dbReference type="eggNOG" id="KOG3395">
    <property type="taxonomic scope" value="Eukaryota"/>
</dbReference>
<dbReference type="PANTHER" id="PTHR15967:SF0">
    <property type="entry name" value="E2F-ASSOCIATED PHOSPHOPROTEIN"/>
    <property type="match status" value="1"/>
</dbReference>
<reference evidence="1" key="1">
    <citation type="submission" date="2013-12" db="EMBL/GenBank/DDBJ databases">
        <title>The Genome Sequence of Aphanomyces invadans NJM9701.</title>
        <authorList>
            <consortium name="The Broad Institute Genomics Platform"/>
            <person name="Russ C."/>
            <person name="Tyler B."/>
            <person name="van West P."/>
            <person name="Dieguez-Uribeondo J."/>
            <person name="Young S.K."/>
            <person name="Zeng Q."/>
            <person name="Gargeya S."/>
            <person name="Fitzgerald M."/>
            <person name="Abouelleil A."/>
            <person name="Alvarado L."/>
            <person name="Chapman S.B."/>
            <person name="Gainer-Dewar J."/>
            <person name="Goldberg J."/>
            <person name="Griggs A."/>
            <person name="Gujja S."/>
            <person name="Hansen M."/>
            <person name="Howarth C."/>
            <person name="Imamovic A."/>
            <person name="Ireland A."/>
            <person name="Larimer J."/>
            <person name="McCowan C."/>
            <person name="Murphy C."/>
            <person name="Pearson M."/>
            <person name="Poon T.W."/>
            <person name="Priest M."/>
            <person name="Roberts A."/>
            <person name="Saif S."/>
            <person name="Shea T."/>
            <person name="Sykes S."/>
            <person name="Wortman J."/>
            <person name="Nusbaum C."/>
            <person name="Birren B."/>
        </authorList>
    </citation>
    <scope>NUCLEOTIDE SEQUENCE [LARGE SCALE GENOMIC DNA]</scope>
    <source>
        <strain evidence="1">NJM9701</strain>
    </source>
</reference>
<gene>
    <name evidence="1" type="ORF">H310_11907</name>
</gene>
<evidence type="ECO:0000313" key="1">
    <source>
        <dbReference type="EMBL" id="ETV94227.1"/>
    </source>
</evidence>